<evidence type="ECO:0000256" key="11">
    <source>
        <dbReference type="SAM" id="MobiDB-lite"/>
    </source>
</evidence>
<name>A0A221CB67_9BILA</name>
<evidence type="ECO:0000256" key="9">
    <source>
        <dbReference type="ARBA" id="ARBA00023242"/>
    </source>
</evidence>
<keyword evidence="5 10" id="KW-0805">Transcription regulation</keyword>
<dbReference type="PRINTS" id="PR00398">
    <property type="entry name" value="STRDHORMONER"/>
</dbReference>
<dbReference type="CDD" id="cd07164">
    <property type="entry name" value="NR_DBD_PNR_like_1"/>
    <property type="match status" value="1"/>
</dbReference>
<reference evidence="14" key="2">
    <citation type="submission" date="2017-06" db="EMBL/GenBank/DDBJ databases">
        <authorList>
            <person name="Kim H.J."/>
            <person name="Triplett B.A."/>
        </authorList>
    </citation>
    <scope>NUCLEOTIDE SEQUENCE</scope>
</reference>
<evidence type="ECO:0000256" key="1">
    <source>
        <dbReference type="ARBA" id="ARBA00004123"/>
    </source>
</evidence>
<feature type="domain" description="Nuclear receptor" evidence="12">
    <location>
        <begin position="123"/>
        <end position="198"/>
    </location>
</feature>
<dbReference type="InterPro" id="IPR035500">
    <property type="entry name" value="NHR-like_dom_sf"/>
</dbReference>
<keyword evidence="4 10" id="KW-0862">Zinc</keyword>
<dbReference type="EMBL" id="MF360918">
    <property type="protein sequence ID" value="ASL70602.1"/>
    <property type="molecule type" value="Genomic_DNA"/>
</dbReference>
<dbReference type="SMART" id="SM00430">
    <property type="entry name" value="HOLI"/>
    <property type="match status" value="1"/>
</dbReference>
<keyword evidence="2 10" id="KW-0479">Metal-binding</keyword>
<feature type="compositionally biased region" description="Polar residues" evidence="11">
    <location>
        <begin position="19"/>
        <end position="44"/>
    </location>
</feature>
<evidence type="ECO:0000256" key="8">
    <source>
        <dbReference type="ARBA" id="ARBA00023170"/>
    </source>
</evidence>
<dbReference type="FunFam" id="3.30.50.10:FF:000006">
    <property type="entry name" value="Nuclear receptor subfamily 5 group A member"/>
    <property type="match status" value="1"/>
</dbReference>
<keyword evidence="8 10" id="KW-0675">Receptor</keyword>
<dbReference type="Pfam" id="PF00104">
    <property type="entry name" value="Hormone_recep"/>
    <property type="match status" value="1"/>
</dbReference>
<evidence type="ECO:0000256" key="3">
    <source>
        <dbReference type="ARBA" id="ARBA00022771"/>
    </source>
</evidence>
<evidence type="ECO:0000256" key="2">
    <source>
        <dbReference type="ARBA" id="ARBA00022723"/>
    </source>
</evidence>
<keyword evidence="7 10" id="KW-0804">Transcription</keyword>
<dbReference type="SUPFAM" id="SSF57716">
    <property type="entry name" value="Glucocorticoid receptor-like (DNA-binding domain)"/>
    <property type="match status" value="1"/>
</dbReference>
<dbReference type="PROSITE" id="PS51030">
    <property type="entry name" value="NUCLEAR_REC_DBD_2"/>
    <property type="match status" value="1"/>
</dbReference>
<evidence type="ECO:0000259" key="13">
    <source>
        <dbReference type="PROSITE" id="PS51843"/>
    </source>
</evidence>
<feature type="region of interest" description="Disordered" evidence="11">
    <location>
        <begin position="1"/>
        <end position="62"/>
    </location>
</feature>
<feature type="region of interest" description="Disordered" evidence="11">
    <location>
        <begin position="194"/>
        <end position="222"/>
    </location>
</feature>
<dbReference type="Gene3D" id="3.30.50.10">
    <property type="entry name" value="Erythroid Transcription Factor GATA-1, subunit A"/>
    <property type="match status" value="1"/>
</dbReference>
<dbReference type="Gene3D" id="1.10.565.10">
    <property type="entry name" value="Retinoid X Receptor"/>
    <property type="match status" value="1"/>
</dbReference>
<proteinExistence type="inferred from homology"/>
<evidence type="ECO:0000256" key="6">
    <source>
        <dbReference type="ARBA" id="ARBA00023125"/>
    </source>
</evidence>
<dbReference type="GO" id="GO:0003700">
    <property type="term" value="F:DNA-binding transcription factor activity"/>
    <property type="evidence" value="ECO:0007669"/>
    <property type="project" value="InterPro"/>
</dbReference>
<feature type="compositionally biased region" description="Polar residues" evidence="11">
    <location>
        <begin position="212"/>
        <end position="222"/>
    </location>
</feature>
<accession>A0A221CB67</accession>
<organism evidence="14">
    <name type="scientific">Brachionus koreanus</name>
    <dbReference type="NCBI Taxonomy" id="1199090"/>
    <lineage>
        <taxon>Eukaryota</taxon>
        <taxon>Metazoa</taxon>
        <taxon>Spiralia</taxon>
        <taxon>Gnathifera</taxon>
        <taxon>Rotifera</taxon>
        <taxon>Eurotatoria</taxon>
        <taxon>Monogononta</taxon>
        <taxon>Pseudotrocha</taxon>
        <taxon>Ploima</taxon>
        <taxon>Brachionidae</taxon>
        <taxon>Brachionus</taxon>
    </lineage>
</organism>
<evidence type="ECO:0000256" key="10">
    <source>
        <dbReference type="RuleBase" id="RU004334"/>
    </source>
</evidence>
<dbReference type="SUPFAM" id="SSF48508">
    <property type="entry name" value="Nuclear receptor ligand-binding domain"/>
    <property type="match status" value="1"/>
</dbReference>
<dbReference type="InterPro" id="IPR001723">
    <property type="entry name" value="Nuclear_hrmn_rcpt"/>
</dbReference>
<sequence>MYENQIEVSGDDRCDSPLNGAQLNQTLTSSGSESPNVSRSSTPDFKTVSPVEDGQVKHSTPLNRQSAHENMPNMLVYPAQTQFFSSPAMFQLRHNVRSQENRPQLPAHNFGQNKSSQQQGKPVNFCCVCGDRASGKHYGVLSCDGCRGFFKRSIRGNMEYVCKENNNCFIDVSRRNQCQACRLRKCLEVKMNRDAVQHQRPPRSQQIKRDQSSSSCSPLTTGQTSKQYLQQYQSSSFYTARYSPYSAPVKSIRADAQPAFSPESYPAYSSAMAAAVAFQSNLANNLLAASIKNQLAMKQMYHVQSESVNTSMPYLNASDNTSGYNTCDEARNESISVDDDVNADMEQKDDDLVEKSKLHSSASLAHIMNWVKSTPTTENLIESTSKILLSALRWAKTLRSFASLPNHDQIQLLGENLNELFILQMAETKSFINELDSLVECEKNEEKKLLLQGFLSLIQKFSLDKVDPMEFYLLKSISLFKSESKLEEKLKIDQLQEDSFMSLYNYNKLNYPSLPRFGRLITLFSEVRKYTNSKLIEDLFWKQLQFKLDLSGLILTTINAA</sequence>
<dbReference type="PROSITE" id="PS00031">
    <property type="entry name" value="NUCLEAR_REC_DBD_1"/>
    <property type="match status" value="1"/>
</dbReference>
<dbReference type="InterPro" id="IPR001628">
    <property type="entry name" value="Znf_hrmn_rcpt"/>
</dbReference>
<evidence type="ECO:0000256" key="7">
    <source>
        <dbReference type="ARBA" id="ARBA00023163"/>
    </source>
</evidence>
<evidence type="ECO:0000259" key="12">
    <source>
        <dbReference type="PROSITE" id="PS51030"/>
    </source>
</evidence>
<dbReference type="Pfam" id="PF00105">
    <property type="entry name" value="zf-C4"/>
    <property type="match status" value="1"/>
</dbReference>
<dbReference type="GO" id="GO:0008270">
    <property type="term" value="F:zinc ion binding"/>
    <property type="evidence" value="ECO:0007669"/>
    <property type="project" value="UniProtKB-KW"/>
</dbReference>
<dbReference type="InterPro" id="IPR000536">
    <property type="entry name" value="Nucl_hrmn_rcpt_lig-bd"/>
</dbReference>
<evidence type="ECO:0000256" key="5">
    <source>
        <dbReference type="ARBA" id="ARBA00023015"/>
    </source>
</evidence>
<comment type="similarity">
    <text evidence="10">Belongs to the nuclear hormone receptor family.</text>
</comment>
<dbReference type="InterPro" id="IPR050274">
    <property type="entry name" value="Nuclear_hormone_rcpt_NR2"/>
</dbReference>
<dbReference type="GO" id="GO:0005634">
    <property type="term" value="C:nucleus"/>
    <property type="evidence" value="ECO:0007669"/>
    <property type="project" value="UniProtKB-SubCell"/>
</dbReference>
<dbReference type="AlphaFoldDB" id="A0A221CB67"/>
<dbReference type="SMART" id="SM00399">
    <property type="entry name" value="ZnF_C4"/>
    <property type="match status" value="1"/>
</dbReference>
<dbReference type="PRINTS" id="PR00047">
    <property type="entry name" value="STROIDFINGER"/>
</dbReference>
<comment type="subcellular location">
    <subcellularLocation>
        <location evidence="1 10">Nucleus</location>
    </subcellularLocation>
</comment>
<dbReference type="GO" id="GO:0043565">
    <property type="term" value="F:sequence-specific DNA binding"/>
    <property type="evidence" value="ECO:0007669"/>
    <property type="project" value="InterPro"/>
</dbReference>
<keyword evidence="3 10" id="KW-0863">Zinc-finger</keyword>
<keyword evidence="9 10" id="KW-0539">Nucleus</keyword>
<evidence type="ECO:0000256" key="4">
    <source>
        <dbReference type="ARBA" id="ARBA00022833"/>
    </source>
</evidence>
<reference evidence="14" key="1">
    <citation type="journal article" date="2017" name="Gen. Comp. Endocrinol.">
        <title>Genome-wide identification of nuclear receptor (NR) genes and the evolutionary significance of the NR1O subfamily in the monogonont rotifer Brachionus spp.</title>
        <authorList>
            <person name="Kim D.H."/>
            <person name="Kim H.S."/>
            <person name="Hwang D.S."/>
            <person name="Kim H.J."/>
            <person name="Hagiwara A."/>
            <person name="Lee J.S."/>
            <person name="Jeong C.B."/>
        </authorList>
    </citation>
    <scope>NUCLEOTIDE SEQUENCE</scope>
</reference>
<protein>
    <submittedName>
        <fullName evidence="14">Nuclear receptor</fullName>
    </submittedName>
</protein>
<dbReference type="PROSITE" id="PS51843">
    <property type="entry name" value="NR_LBD"/>
    <property type="match status" value="1"/>
</dbReference>
<keyword evidence="6 10" id="KW-0238">DNA-binding</keyword>
<feature type="domain" description="NR LBD" evidence="13">
    <location>
        <begin position="344"/>
        <end position="561"/>
    </location>
</feature>
<evidence type="ECO:0000313" key="14">
    <source>
        <dbReference type="EMBL" id="ASL70602.1"/>
    </source>
</evidence>
<dbReference type="InterPro" id="IPR013088">
    <property type="entry name" value="Znf_NHR/GATA"/>
</dbReference>
<dbReference type="PANTHER" id="PTHR24083">
    <property type="entry name" value="NUCLEAR HORMONE RECEPTOR"/>
    <property type="match status" value="1"/>
</dbReference>